<dbReference type="EMBL" id="CP038637">
    <property type="protein sequence ID" value="QBY56032.1"/>
    <property type="molecule type" value="Genomic_DNA"/>
</dbReference>
<dbReference type="KEGG" id="cox:E0W60_33800"/>
<geneLocation type="plasmid" evidence="1">
    <name>unnamed2</name>
</geneLocation>
<organism evidence="1 2">
    <name type="scientific">Cupriavidus oxalaticus</name>
    <dbReference type="NCBI Taxonomy" id="96344"/>
    <lineage>
        <taxon>Bacteria</taxon>
        <taxon>Pseudomonadati</taxon>
        <taxon>Pseudomonadota</taxon>
        <taxon>Betaproteobacteria</taxon>
        <taxon>Burkholderiales</taxon>
        <taxon>Burkholderiaceae</taxon>
        <taxon>Cupriavidus</taxon>
    </lineage>
</organism>
<sequence length="64" mass="7152">MTMLIRFLSAAQECLSPEEWDYFKGRYMSATAPAPVADGDPAAEMRDRILRKLREGRSNVASCA</sequence>
<proteinExistence type="predicted"/>
<gene>
    <name evidence="1" type="ORF">E0W60_33800</name>
</gene>
<dbReference type="AlphaFoldDB" id="A0A4V1BZP4"/>
<reference evidence="1 2" key="1">
    <citation type="submission" date="2019-03" db="EMBL/GenBank/DDBJ databases">
        <title>Efficiently degradation of phenoxyalkanoic acid herbicides by Cupriavidus oxalaticus strain X32.</title>
        <authorList>
            <person name="Sheng X."/>
        </authorList>
    </citation>
    <scope>NUCLEOTIDE SEQUENCE [LARGE SCALE GENOMIC DNA]</scope>
    <source>
        <strain evidence="1 2">X32</strain>
        <plasmid evidence="1 2">unnamed2</plasmid>
    </source>
</reference>
<evidence type="ECO:0000313" key="1">
    <source>
        <dbReference type="EMBL" id="QBY56032.1"/>
    </source>
</evidence>
<dbReference type="RefSeq" id="WP_135707203.1">
    <property type="nucleotide sequence ID" value="NZ_CP038637.1"/>
</dbReference>
<accession>A0A4V1BZP4</accession>
<dbReference type="Proteomes" id="UP000295294">
    <property type="component" value="Plasmid unnamed2"/>
</dbReference>
<keyword evidence="1" id="KW-0614">Plasmid</keyword>
<protein>
    <submittedName>
        <fullName evidence="1">Uncharacterized protein</fullName>
    </submittedName>
</protein>
<name>A0A4V1BZP4_9BURK</name>
<evidence type="ECO:0000313" key="2">
    <source>
        <dbReference type="Proteomes" id="UP000295294"/>
    </source>
</evidence>